<gene>
    <name evidence="2" type="ORF">PISMIDRAFT_17781</name>
</gene>
<evidence type="ECO:0000313" key="3">
    <source>
        <dbReference type="Proteomes" id="UP000054018"/>
    </source>
</evidence>
<reference evidence="2 3" key="1">
    <citation type="submission" date="2014-04" db="EMBL/GenBank/DDBJ databases">
        <authorList>
            <consortium name="DOE Joint Genome Institute"/>
            <person name="Kuo A."/>
            <person name="Kohler A."/>
            <person name="Costa M.D."/>
            <person name="Nagy L.G."/>
            <person name="Floudas D."/>
            <person name="Copeland A."/>
            <person name="Barry K.W."/>
            <person name="Cichocki N."/>
            <person name="Veneault-Fourrey C."/>
            <person name="LaButti K."/>
            <person name="Lindquist E.A."/>
            <person name="Lipzen A."/>
            <person name="Lundell T."/>
            <person name="Morin E."/>
            <person name="Murat C."/>
            <person name="Sun H."/>
            <person name="Tunlid A."/>
            <person name="Henrissat B."/>
            <person name="Grigoriev I.V."/>
            <person name="Hibbett D.S."/>
            <person name="Martin F."/>
            <person name="Nordberg H.P."/>
            <person name="Cantor M.N."/>
            <person name="Hua S.X."/>
        </authorList>
    </citation>
    <scope>NUCLEOTIDE SEQUENCE [LARGE SCALE GENOMIC DNA]</scope>
    <source>
        <strain evidence="2 3">441</strain>
    </source>
</reference>
<protein>
    <submittedName>
        <fullName evidence="2">Uncharacterized protein</fullName>
    </submittedName>
</protein>
<accession>A0A0C9XMU6</accession>
<organism evidence="2 3">
    <name type="scientific">Pisolithus microcarpus 441</name>
    <dbReference type="NCBI Taxonomy" id="765257"/>
    <lineage>
        <taxon>Eukaryota</taxon>
        <taxon>Fungi</taxon>
        <taxon>Dikarya</taxon>
        <taxon>Basidiomycota</taxon>
        <taxon>Agaricomycotina</taxon>
        <taxon>Agaricomycetes</taxon>
        <taxon>Agaricomycetidae</taxon>
        <taxon>Boletales</taxon>
        <taxon>Sclerodermatineae</taxon>
        <taxon>Pisolithaceae</taxon>
        <taxon>Pisolithus</taxon>
    </lineage>
</organism>
<dbReference type="HOGENOM" id="CLU_1678625_0_0_1"/>
<evidence type="ECO:0000256" key="1">
    <source>
        <dbReference type="SAM" id="MobiDB-lite"/>
    </source>
</evidence>
<dbReference type="AlphaFoldDB" id="A0A0C9XMU6"/>
<keyword evidence="3" id="KW-1185">Reference proteome</keyword>
<sequence>MRRSKNTVAAPPHHPRPHRPPPSSRLQHTWLAQAASPHPHDEQQLNPVIHPRIQRHHPRVRSHSSILLRILADEVILSAPRCNPRFLPYRRGARKDGMVAAKLLGGTVTPADEDLQEDLEVMWEVLDLGTTNSAKILAEVTGMKAAQQVSKGEEGRV</sequence>
<name>A0A0C9XMU6_9AGAM</name>
<evidence type="ECO:0000313" key="2">
    <source>
        <dbReference type="EMBL" id="KIK13735.1"/>
    </source>
</evidence>
<proteinExistence type="predicted"/>
<dbReference type="EMBL" id="KN833977">
    <property type="protein sequence ID" value="KIK13735.1"/>
    <property type="molecule type" value="Genomic_DNA"/>
</dbReference>
<reference evidence="3" key="2">
    <citation type="submission" date="2015-01" db="EMBL/GenBank/DDBJ databases">
        <title>Evolutionary Origins and Diversification of the Mycorrhizal Mutualists.</title>
        <authorList>
            <consortium name="DOE Joint Genome Institute"/>
            <consortium name="Mycorrhizal Genomics Consortium"/>
            <person name="Kohler A."/>
            <person name="Kuo A."/>
            <person name="Nagy L.G."/>
            <person name="Floudas D."/>
            <person name="Copeland A."/>
            <person name="Barry K.W."/>
            <person name="Cichocki N."/>
            <person name="Veneault-Fourrey C."/>
            <person name="LaButti K."/>
            <person name="Lindquist E.A."/>
            <person name="Lipzen A."/>
            <person name="Lundell T."/>
            <person name="Morin E."/>
            <person name="Murat C."/>
            <person name="Riley R."/>
            <person name="Ohm R."/>
            <person name="Sun H."/>
            <person name="Tunlid A."/>
            <person name="Henrissat B."/>
            <person name="Grigoriev I.V."/>
            <person name="Hibbett D.S."/>
            <person name="Martin F."/>
        </authorList>
    </citation>
    <scope>NUCLEOTIDE SEQUENCE [LARGE SCALE GENOMIC DNA]</scope>
    <source>
        <strain evidence="3">441</strain>
    </source>
</reference>
<dbReference type="Proteomes" id="UP000054018">
    <property type="component" value="Unassembled WGS sequence"/>
</dbReference>
<feature type="region of interest" description="Disordered" evidence="1">
    <location>
        <begin position="1"/>
        <end position="25"/>
    </location>
</feature>